<evidence type="ECO:0000313" key="2">
    <source>
        <dbReference type="EMBL" id="KFF06177.1"/>
    </source>
</evidence>
<name>A0A085ZP13_9FLAO</name>
<feature type="transmembrane region" description="Helical" evidence="1">
    <location>
        <begin position="163"/>
        <end position="190"/>
    </location>
</feature>
<gene>
    <name evidence="2" type="ORF">IW19_11830</name>
</gene>
<keyword evidence="1" id="KW-0812">Transmembrane</keyword>
<evidence type="ECO:0008006" key="4">
    <source>
        <dbReference type="Google" id="ProtNLM"/>
    </source>
</evidence>
<reference evidence="2 3" key="1">
    <citation type="submission" date="2014-07" db="EMBL/GenBank/DDBJ databases">
        <title>Genome of Flavobacterium reichenbachii LMG 25512.</title>
        <authorList>
            <person name="Stropko S.J."/>
            <person name="Pipes S.E."/>
            <person name="Newman J.D."/>
        </authorList>
    </citation>
    <scope>NUCLEOTIDE SEQUENCE [LARGE SCALE GENOMIC DNA]</scope>
    <source>
        <strain evidence="2 3">LMG 25512</strain>
    </source>
</reference>
<keyword evidence="1" id="KW-1133">Transmembrane helix</keyword>
<dbReference type="eggNOG" id="ENOG502ZCGS">
    <property type="taxonomic scope" value="Bacteria"/>
</dbReference>
<comment type="caution">
    <text evidence="2">The sequence shown here is derived from an EMBL/GenBank/DDBJ whole genome shotgun (WGS) entry which is preliminary data.</text>
</comment>
<feature type="transmembrane region" description="Helical" evidence="1">
    <location>
        <begin position="235"/>
        <end position="252"/>
    </location>
</feature>
<accession>A0A085ZP13</accession>
<dbReference type="EMBL" id="JPRL01000001">
    <property type="protein sequence ID" value="KFF06177.1"/>
    <property type="molecule type" value="Genomic_DNA"/>
</dbReference>
<organism evidence="2 3">
    <name type="scientific">Flavobacterium reichenbachii</name>
    <dbReference type="NCBI Taxonomy" id="362418"/>
    <lineage>
        <taxon>Bacteria</taxon>
        <taxon>Pseudomonadati</taxon>
        <taxon>Bacteroidota</taxon>
        <taxon>Flavobacteriia</taxon>
        <taxon>Flavobacteriales</taxon>
        <taxon>Flavobacteriaceae</taxon>
        <taxon>Flavobacterium</taxon>
    </lineage>
</organism>
<dbReference type="Proteomes" id="UP000028715">
    <property type="component" value="Unassembled WGS sequence"/>
</dbReference>
<sequence>MFELYKKRELGDYIADSFKFLKNFGKHFFKIFFVINGAFLLIMAVLIFFFLKINLEAAANAKNAQNDPVNNLLPYFDNNNMLFGICIAVFVLVMIVSSLFNYAYPVLYLKIIGRKNTNDFTLEDIISSFSQNLWRILKFSIGFIFIVLPVILIILILNILLCFIIIGIPILLITLPAVFTWINFSLYVYLTDDDRGFFESLNHAYYLVKQDFWNTIGTTLIVMIMIQFIQGSITMFFYFVGIFVFLATQIGGSGFDDTKPFHPSALLIGCITIVVVLLMVLGHLFSNIIIINQGILYYSLDSENKMPNAAIDLIGDQNE</sequence>
<evidence type="ECO:0000313" key="3">
    <source>
        <dbReference type="Proteomes" id="UP000028715"/>
    </source>
</evidence>
<feature type="transmembrane region" description="Helical" evidence="1">
    <location>
        <begin position="264"/>
        <end position="285"/>
    </location>
</feature>
<feature type="transmembrane region" description="Helical" evidence="1">
    <location>
        <begin position="136"/>
        <end position="157"/>
    </location>
</feature>
<keyword evidence="1" id="KW-0472">Membrane</keyword>
<feature type="transmembrane region" description="Helical" evidence="1">
    <location>
        <begin position="81"/>
        <end position="104"/>
    </location>
</feature>
<dbReference type="AlphaFoldDB" id="A0A085ZP13"/>
<feature type="transmembrane region" description="Helical" evidence="1">
    <location>
        <begin position="28"/>
        <end position="51"/>
    </location>
</feature>
<dbReference type="OrthoDB" id="1149172at2"/>
<evidence type="ECO:0000256" key="1">
    <source>
        <dbReference type="SAM" id="Phobius"/>
    </source>
</evidence>
<proteinExistence type="predicted"/>
<dbReference type="STRING" id="362418.IW19_11830"/>
<protein>
    <recommendedName>
        <fullName evidence="4">Glycerophosphoryl diester phosphodiesterase membrane domain-containing protein</fullName>
    </recommendedName>
</protein>
<dbReference type="RefSeq" id="WP_035684346.1">
    <property type="nucleotide sequence ID" value="NZ_JPRL01000001.1"/>
</dbReference>
<keyword evidence="3" id="KW-1185">Reference proteome</keyword>